<accession>F1YE60</accession>
<dbReference type="eggNOG" id="ENOG5032A6F">
    <property type="taxonomic scope" value="Bacteria"/>
</dbReference>
<organism evidence="1 2">
    <name type="scientific">Gordonia neofelifaecis NRRL B-59395</name>
    <dbReference type="NCBI Taxonomy" id="644548"/>
    <lineage>
        <taxon>Bacteria</taxon>
        <taxon>Bacillati</taxon>
        <taxon>Actinomycetota</taxon>
        <taxon>Actinomycetes</taxon>
        <taxon>Mycobacteriales</taxon>
        <taxon>Gordoniaceae</taxon>
        <taxon>Gordonia</taxon>
    </lineage>
</organism>
<name>F1YE60_9ACTN</name>
<comment type="caution">
    <text evidence="1">The sequence shown here is derived from an EMBL/GenBank/DDBJ whole genome shotgun (WGS) entry which is preliminary data.</text>
</comment>
<reference evidence="1 2" key="1">
    <citation type="journal article" date="2011" name="J. Bacteriol.">
        <title>Draft Genome Sequence of Gordonia neofelifaecis NRRL B-59395, a Cholesterol-Degrading Actinomycete.</title>
        <authorList>
            <person name="Ge F."/>
            <person name="Li W."/>
            <person name="Chen G."/>
            <person name="Liu Y."/>
            <person name="Zhang G."/>
            <person name="Yong B."/>
            <person name="Wang Q."/>
            <person name="Wang N."/>
            <person name="Huang Z."/>
            <person name="Li W."/>
            <person name="Wang J."/>
            <person name="Wu C."/>
            <person name="Xie Q."/>
            <person name="Liu G."/>
        </authorList>
    </citation>
    <scope>NUCLEOTIDE SEQUENCE [LARGE SCALE GENOMIC DNA]</scope>
    <source>
        <strain evidence="1 2">NRRL B-59395</strain>
    </source>
</reference>
<dbReference type="EMBL" id="AEUD01000001">
    <property type="protein sequence ID" value="EGD57150.1"/>
    <property type="molecule type" value="Genomic_DNA"/>
</dbReference>
<proteinExistence type="predicted"/>
<evidence type="ECO:0000313" key="2">
    <source>
        <dbReference type="Proteomes" id="UP000035065"/>
    </source>
</evidence>
<dbReference type="STRING" id="644548.SCNU_02210"/>
<sequence>MAKDALSIIGIQVTGGRSVVLTDRDSVGERAFTYLINPSQLEYACDQYRLTVGESIDYEGLEAVLPWLTEEDFQ</sequence>
<dbReference type="Proteomes" id="UP000035065">
    <property type="component" value="Unassembled WGS sequence"/>
</dbReference>
<dbReference type="AlphaFoldDB" id="F1YE60"/>
<gene>
    <name evidence="1" type="ORF">SCNU_02210</name>
</gene>
<keyword evidence="2" id="KW-1185">Reference proteome</keyword>
<protein>
    <submittedName>
        <fullName evidence="1">Uncharacterized protein</fullName>
    </submittedName>
</protein>
<evidence type="ECO:0000313" key="1">
    <source>
        <dbReference type="EMBL" id="EGD57150.1"/>
    </source>
</evidence>